<gene>
    <name evidence="2" type="ORF">AMOR_12480</name>
</gene>
<reference evidence="3" key="1">
    <citation type="journal article" date="2022" name="Int. J. Syst. Evol. Microbiol.">
        <title>Anaeromyxobacter oryzae sp. nov., Anaeromyxobacter diazotrophicus sp. nov. and Anaeromyxobacter paludicola sp. nov., isolated from paddy soils.</title>
        <authorList>
            <person name="Itoh H."/>
            <person name="Xu Z."/>
            <person name="Mise K."/>
            <person name="Masuda Y."/>
            <person name="Ushijima N."/>
            <person name="Hayakawa C."/>
            <person name="Shiratori Y."/>
            <person name="Senoo K."/>
        </authorList>
    </citation>
    <scope>NUCLEOTIDE SEQUENCE [LARGE SCALE GENOMIC DNA]</scope>
    <source>
        <strain evidence="3">Red232</strain>
    </source>
</reference>
<keyword evidence="3" id="KW-1185">Reference proteome</keyword>
<dbReference type="InterPro" id="IPR036188">
    <property type="entry name" value="FAD/NAD-bd_sf"/>
</dbReference>
<name>A0ABM7WRY9_9BACT</name>
<dbReference type="Pfam" id="PF07992">
    <property type="entry name" value="Pyr_redox_2"/>
    <property type="match status" value="1"/>
</dbReference>
<dbReference type="EMBL" id="AP025591">
    <property type="protein sequence ID" value="BDG02252.1"/>
    <property type="molecule type" value="Genomic_DNA"/>
</dbReference>
<evidence type="ECO:0000313" key="3">
    <source>
        <dbReference type="Proteomes" id="UP001162891"/>
    </source>
</evidence>
<dbReference type="Gene3D" id="3.50.50.100">
    <property type="match status" value="1"/>
</dbReference>
<sequence length="388" mass="41276">MARHVLVLGGGFAALESAIQLRKAGLDVTLVSNRPYLFVYPTSIWVATGERAFPEVCLDLGEVARRHGFAFVEGAVEAVSGARREAVVGGRTLSGDHLVVALGGERLRPKGVEHTHSLGGAPENAVRLHDALDALIAKGAGRIAMGFGGNPKDPSAVRGGPVFELMFNVDTLLRRRGVRDRFELTFFAPMASPGARMGDKAVAAIQEMFGRRGIALRAGKKIAGFAPEGVSFEDGSRLDADLVVFLPAGDGHPVVKASDLPTNEAGFVRIDGGCAVHGHENVWAIGDAAALEGPEWRAKQGHLAEVMARVAATNIAAVEAGRAERASYLPEIGITCLLDMGNGAAYVHRDAERQQLVPLPVVGHWLKQGWGAYFKLSKLRRIPRLPGM</sequence>
<organism evidence="2 3">
    <name type="scientific">Anaeromyxobacter oryzae</name>
    <dbReference type="NCBI Taxonomy" id="2918170"/>
    <lineage>
        <taxon>Bacteria</taxon>
        <taxon>Pseudomonadati</taxon>
        <taxon>Myxococcota</taxon>
        <taxon>Myxococcia</taxon>
        <taxon>Myxococcales</taxon>
        <taxon>Cystobacterineae</taxon>
        <taxon>Anaeromyxobacteraceae</taxon>
        <taxon>Anaeromyxobacter</taxon>
    </lineage>
</organism>
<accession>A0ABM7WRY9</accession>
<proteinExistence type="predicted"/>
<dbReference type="Proteomes" id="UP001162891">
    <property type="component" value="Chromosome"/>
</dbReference>
<evidence type="ECO:0000259" key="1">
    <source>
        <dbReference type="Pfam" id="PF07992"/>
    </source>
</evidence>
<dbReference type="RefSeq" id="WP_248359727.1">
    <property type="nucleotide sequence ID" value="NZ_AP025591.1"/>
</dbReference>
<dbReference type="SUPFAM" id="SSF51905">
    <property type="entry name" value="FAD/NAD(P)-binding domain"/>
    <property type="match status" value="2"/>
</dbReference>
<evidence type="ECO:0000313" key="2">
    <source>
        <dbReference type="EMBL" id="BDG02252.1"/>
    </source>
</evidence>
<dbReference type="InterPro" id="IPR052541">
    <property type="entry name" value="SQRD"/>
</dbReference>
<dbReference type="PANTHER" id="PTHR43755:SF1">
    <property type="entry name" value="FAD-DEPENDENT PYRIDINE NUCLEOTIDE-DISULPHIDE OXIDOREDUCTASE"/>
    <property type="match status" value="1"/>
</dbReference>
<dbReference type="PANTHER" id="PTHR43755">
    <property type="match status" value="1"/>
</dbReference>
<feature type="domain" description="FAD/NAD(P)-binding" evidence="1">
    <location>
        <begin position="4"/>
        <end position="295"/>
    </location>
</feature>
<dbReference type="InterPro" id="IPR023753">
    <property type="entry name" value="FAD/NAD-binding_dom"/>
</dbReference>
<protein>
    <submittedName>
        <fullName evidence="2">Sulfide:quinone reductase</fullName>
    </submittedName>
</protein>